<evidence type="ECO:0000313" key="4">
    <source>
        <dbReference type="Proteomes" id="UP001158576"/>
    </source>
</evidence>
<dbReference type="InterPro" id="IPR015915">
    <property type="entry name" value="Kelch-typ_b-propeller"/>
</dbReference>
<sequence>MIFKFGTEEEEEIKPVDDETIIEAHQEQLVRCLECNCIGTLWNTAEGTVLRPDKVKTTLPELGGGFFMPKYLNGMKDFKMSLKEAKRVAEELNISADEGINESGLIDKTKVKMKRARKFIKSEMELLNIIEIKREGLRQTLEFESRKTTKPNKYTGLFSDEFEEDDAWKSWKRFAVHGYATKKQFVSYMFFGVIFWFIIIVISNYYSLLASRIQPTYLTSVCQARFKECIRTTEMDYCAHLLYGCKTTREFNLPDEFTKLESRNEPALKKFAHLKKYTGTLAEYLHLAGYAVLKDQLFIFGGSYDTEKIAKLSDHCELVEIDDFLNFYFFGAGSSFLSVFDTHVLVCFDGKTGKACQIFDGERVTNDTFHSTEIHWEGGMGFYKGQPTTIGGKPVNDRISGKPTNCRYSEMLTDEGWREIKRHPRCIYKHSVIGLPSGAIATLGGWNFDEGVDSKEIWVLLDDWAKKTSLQKQVYHSSVILIEETIYMFPGVNNREYAYPIQRIFLGKGNRIEILFRK</sequence>
<evidence type="ECO:0000313" key="3">
    <source>
        <dbReference type="EMBL" id="CAG5104916.1"/>
    </source>
</evidence>
<name>A0ABN7SSG1_OIKDI</name>
<protein>
    <submittedName>
        <fullName evidence="3">Oidioi.mRNA.OKI2018_I69.chr1.g1668.t1.cds</fullName>
    </submittedName>
</protein>
<evidence type="ECO:0000256" key="2">
    <source>
        <dbReference type="SAM" id="Phobius"/>
    </source>
</evidence>
<keyword evidence="2" id="KW-1133">Transmembrane helix</keyword>
<dbReference type="InterPro" id="IPR011043">
    <property type="entry name" value="Gal_Oxase/kelch_b-propeller"/>
</dbReference>
<keyword evidence="2" id="KW-0812">Transmembrane</keyword>
<keyword evidence="1" id="KW-0175">Coiled coil</keyword>
<reference evidence="3 4" key="1">
    <citation type="submission" date="2021-04" db="EMBL/GenBank/DDBJ databases">
        <authorList>
            <person name="Bliznina A."/>
        </authorList>
    </citation>
    <scope>NUCLEOTIDE SEQUENCE [LARGE SCALE GENOMIC DNA]</scope>
</reference>
<dbReference type="SUPFAM" id="SSF50965">
    <property type="entry name" value="Galactose oxidase, central domain"/>
    <property type="match status" value="1"/>
</dbReference>
<keyword evidence="2" id="KW-0472">Membrane</keyword>
<feature type="coiled-coil region" evidence="1">
    <location>
        <begin position="75"/>
        <end position="102"/>
    </location>
</feature>
<gene>
    <name evidence="3" type="ORF">OKIOD_LOCUS10433</name>
</gene>
<proteinExistence type="predicted"/>
<dbReference type="Gene3D" id="2.120.10.80">
    <property type="entry name" value="Kelch-type beta propeller"/>
    <property type="match status" value="1"/>
</dbReference>
<evidence type="ECO:0000256" key="1">
    <source>
        <dbReference type="SAM" id="Coils"/>
    </source>
</evidence>
<accession>A0ABN7SSG1</accession>
<feature type="transmembrane region" description="Helical" evidence="2">
    <location>
        <begin position="185"/>
        <end position="206"/>
    </location>
</feature>
<dbReference type="EMBL" id="OU015566">
    <property type="protein sequence ID" value="CAG5104916.1"/>
    <property type="molecule type" value="Genomic_DNA"/>
</dbReference>
<dbReference type="Proteomes" id="UP001158576">
    <property type="component" value="Chromosome 1"/>
</dbReference>
<keyword evidence="4" id="KW-1185">Reference proteome</keyword>
<organism evidence="3 4">
    <name type="scientific">Oikopleura dioica</name>
    <name type="common">Tunicate</name>
    <dbReference type="NCBI Taxonomy" id="34765"/>
    <lineage>
        <taxon>Eukaryota</taxon>
        <taxon>Metazoa</taxon>
        <taxon>Chordata</taxon>
        <taxon>Tunicata</taxon>
        <taxon>Appendicularia</taxon>
        <taxon>Copelata</taxon>
        <taxon>Oikopleuridae</taxon>
        <taxon>Oikopleura</taxon>
    </lineage>
</organism>